<keyword evidence="2" id="KW-1185">Reference proteome</keyword>
<dbReference type="EMBL" id="JACKWZ010000090">
    <property type="protein sequence ID" value="KAF9416436.1"/>
    <property type="molecule type" value="Genomic_DNA"/>
</dbReference>
<evidence type="ECO:0000313" key="1">
    <source>
        <dbReference type="EMBL" id="KAF9416436.1"/>
    </source>
</evidence>
<dbReference type="AlphaFoldDB" id="A0A835L3S1"/>
<accession>A0A835L3S1</accession>
<name>A0A835L3S1_SPOEX</name>
<proteinExistence type="predicted"/>
<gene>
    <name evidence="1" type="ORF">HW555_006197</name>
</gene>
<dbReference type="Proteomes" id="UP000648187">
    <property type="component" value="Unassembled WGS sequence"/>
</dbReference>
<sequence>MYRLFFIDFDNKEAKIGPSRSGVSESSYVSMRQDFSVGSDPGRKGRALCWKSAGWFAIRHFRSDKVTLHGHKRMAPPSRPIGLSRDDFRYVRGKIQYPVGIFDQFTLVQNAPISPMVVVLKNTDL</sequence>
<organism evidence="1 2">
    <name type="scientific">Spodoptera exigua</name>
    <name type="common">Beet armyworm</name>
    <name type="synonym">Noctua fulgens</name>
    <dbReference type="NCBI Taxonomy" id="7107"/>
    <lineage>
        <taxon>Eukaryota</taxon>
        <taxon>Metazoa</taxon>
        <taxon>Ecdysozoa</taxon>
        <taxon>Arthropoda</taxon>
        <taxon>Hexapoda</taxon>
        <taxon>Insecta</taxon>
        <taxon>Pterygota</taxon>
        <taxon>Neoptera</taxon>
        <taxon>Endopterygota</taxon>
        <taxon>Lepidoptera</taxon>
        <taxon>Glossata</taxon>
        <taxon>Ditrysia</taxon>
        <taxon>Noctuoidea</taxon>
        <taxon>Noctuidae</taxon>
        <taxon>Amphipyrinae</taxon>
        <taxon>Spodoptera</taxon>
    </lineage>
</organism>
<evidence type="ECO:0000313" key="2">
    <source>
        <dbReference type="Proteomes" id="UP000648187"/>
    </source>
</evidence>
<comment type="caution">
    <text evidence="1">The sequence shown here is derived from an EMBL/GenBank/DDBJ whole genome shotgun (WGS) entry which is preliminary data.</text>
</comment>
<reference evidence="1" key="1">
    <citation type="submission" date="2020-08" db="EMBL/GenBank/DDBJ databases">
        <title>Spodoptera exigua strain:BAW_Kor-Di-RS1 Genome sequencing and assembly.</title>
        <authorList>
            <person name="Kim J."/>
            <person name="Nam H.Y."/>
            <person name="Kwon M."/>
            <person name="Choi J.H."/>
            <person name="Cho S.R."/>
            <person name="Kim G.-H."/>
        </authorList>
    </citation>
    <scope>NUCLEOTIDE SEQUENCE</scope>
    <source>
        <strain evidence="1">BAW_Kor-Di-RS1</strain>
        <tissue evidence="1">Whole-body</tissue>
    </source>
</reference>
<protein>
    <submittedName>
        <fullName evidence="1">Uncharacterized protein</fullName>
    </submittedName>
</protein>